<dbReference type="GO" id="GO:0016301">
    <property type="term" value="F:kinase activity"/>
    <property type="evidence" value="ECO:0007669"/>
    <property type="project" value="UniProtKB-KW"/>
</dbReference>
<dbReference type="InterPro" id="IPR013783">
    <property type="entry name" value="Ig-like_fold"/>
</dbReference>
<dbReference type="SMART" id="SM00135">
    <property type="entry name" value="LY"/>
    <property type="match status" value="8"/>
</dbReference>
<dbReference type="SMART" id="SM00060">
    <property type="entry name" value="FN3"/>
    <property type="match status" value="7"/>
</dbReference>
<dbReference type="EMBL" id="MRZV01000546">
    <property type="protein sequence ID" value="PIK47989.1"/>
    <property type="molecule type" value="Genomic_DNA"/>
</dbReference>
<dbReference type="OrthoDB" id="65481at2759"/>
<dbReference type="InterPro" id="IPR050778">
    <property type="entry name" value="Cueball_EGF_LRP_Nidogen"/>
</dbReference>
<dbReference type="PANTHER" id="PTHR46513:SF13">
    <property type="entry name" value="EGF-LIKE DOMAIN-CONTAINING PROTEIN"/>
    <property type="match status" value="1"/>
</dbReference>
<dbReference type="PROSITE" id="PS50853">
    <property type="entry name" value="FN3"/>
    <property type="match status" value="5"/>
</dbReference>
<dbReference type="InterPro" id="IPR011042">
    <property type="entry name" value="6-blade_b-propeller_TolB-like"/>
</dbReference>
<feature type="domain" description="Fibronectin type-III" evidence="2">
    <location>
        <begin position="1018"/>
        <end position="1121"/>
    </location>
</feature>
<proteinExistence type="predicted"/>
<dbReference type="Pfam" id="PF00041">
    <property type="entry name" value="fn3"/>
    <property type="match status" value="2"/>
</dbReference>
<evidence type="ECO:0000313" key="3">
    <source>
        <dbReference type="EMBL" id="PIK47989.1"/>
    </source>
</evidence>
<evidence type="ECO:0000259" key="2">
    <source>
        <dbReference type="PROSITE" id="PS50853"/>
    </source>
</evidence>
<keyword evidence="4" id="KW-1185">Reference proteome</keyword>
<feature type="domain" description="Fibronectin type-III" evidence="2">
    <location>
        <begin position="1599"/>
        <end position="1699"/>
    </location>
</feature>
<keyword evidence="1" id="KW-0812">Transmembrane</keyword>
<dbReference type="InterPro" id="IPR036116">
    <property type="entry name" value="FN3_sf"/>
</dbReference>
<keyword evidence="3" id="KW-0418">Kinase</keyword>
<comment type="caution">
    <text evidence="3">The sequence shown here is derived from an EMBL/GenBank/DDBJ whole genome shotgun (WGS) entry which is preliminary data.</text>
</comment>
<feature type="domain" description="Fibronectin type-III" evidence="2">
    <location>
        <begin position="141"/>
        <end position="229"/>
    </location>
</feature>
<dbReference type="STRING" id="307972.A0A2G8KJ12"/>
<keyword evidence="1" id="KW-0472">Membrane</keyword>
<accession>A0A2G8KJ12</accession>
<dbReference type="SUPFAM" id="SSF49265">
    <property type="entry name" value="Fibronectin type III"/>
    <property type="match status" value="4"/>
</dbReference>
<dbReference type="Proteomes" id="UP000230750">
    <property type="component" value="Unassembled WGS sequence"/>
</dbReference>
<gene>
    <name evidence="3" type="ORF">BSL78_15137</name>
</gene>
<reference evidence="3 4" key="1">
    <citation type="journal article" date="2017" name="PLoS Biol.">
        <title>The sea cucumber genome provides insights into morphological evolution and visceral regeneration.</title>
        <authorList>
            <person name="Zhang X."/>
            <person name="Sun L."/>
            <person name="Yuan J."/>
            <person name="Sun Y."/>
            <person name="Gao Y."/>
            <person name="Zhang L."/>
            <person name="Li S."/>
            <person name="Dai H."/>
            <person name="Hamel J.F."/>
            <person name="Liu C."/>
            <person name="Yu Y."/>
            <person name="Liu S."/>
            <person name="Lin W."/>
            <person name="Guo K."/>
            <person name="Jin S."/>
            <person name="Xu P."/>
            <person name="Storey K.B."/>
            <person name="Huan P."/>
            <person name="Zhang T."/>
            <person name="Zhou Y."/>
            <person name="Zhang J."/>
            <person name="Lin C."/>
            <person name="Li X."/>
            <person name="Xing L."/>
            <person name="Huo D."/>
            <person name="Sun M."/>
            <person name="Wang L."/>
            <person name="Mercier A."/>
            <person name="Li F."/>
            <person name="Yang H."/>
            <person name="Xiang J."/>
        </authorList>
    </citation>
    <scope>NUCLEOTIDE SEQUENCE [LARGE SCALE GENOMIC DNA]</scope>
    <source>
        <strain evidence="3">Shaxun</strain>
        <tissue evidence="3">Muscle</tissue>
    </source>
</reference>
<feature type="domain" description="Fibronectin type-III" evidence="2">
    <location>
        <begin position="539"/>
        <end position="641"/>
    </location>
</feature>
<dbReference type="PANTHER" id="PTHR46513">
    <property type="entry name" value="VITELLOGENIN RECEPTOR-LIKE PROTEIN-RELATED-RELATED"/>
    <property type="match status" value="1"/>
</dbReference>
<keyword evidence="1" id="KW-1133">Transmembrane helix</keyword>
<keyword evidence="3" id="KW-0808">Transferase</keyword>
<dbReference type="InterPro" id="IPR003961">
    <property type="entry name" value="FN3_dom"/>
</dbReference>
<sequence>MFYTATFRNQSYSNETFKVQYCSRGCSYYEQAYAMAILAADPKTAPIRLGLPTSSSIVIQWEGSSNSEVFYNVQWQYAEIDGSRWSTFDSTFETEMNVTGLMPFTSYIFRVQWVVFSPAYTALTPESEKLQTEANGPPIDAPVITNLISPSATTILVEWSGVQFPAGPIVGHDLSIESSTLVRMPVGPNVFSHVFTDQLPNTTYNISVAARNSFGSGPLRAQSVTTLEAQSDNSTTPYLVVSVERSRFSPPFAPVSAVELLPIPYEELEISKTIHLISNESSKILDVAVHYDKSFLFFIDEMGTIHRKNISDLSTAVNETSTEEILVGSSTTRIDVDWLYDEIYYIEGVNINKCSIDGTGVTLAVGPLDDAPTELTVDPFNGYLFWADSTGIFRLDLQDVRNGNFDMKERILEITNASAFTVDPSSYEIFFSSPLMQTIGKAQLDGSEMVDERPSDSRHENLTNLERYGGLFHWTEETEDKGPCSLNGMITEADSLLFESLKKEVIEVTEYGGFFCVHGYGGLDILHPSAQPFPVPLVAPQGLQVLFDVTSAQLSWQPVKRLESKGKGAWDRWSYEVEITTVQSGKVDEIDVGVGITLYKVPELDADTDYIFRVRALSQAGNGPWSAQFGGRTFTATTPEAFILMATNSSVVKTGLDGDNVENLHVLDDNIIDLAWTQDYAFWVHGNGQEMFSLSLVDSGSTPRPLAGHTSTSIRALAVDWIGGKMYWSDNDRNEISRADLNLDESTLSNQEVIVEFRSVRDLALDSVNGYIYWTEERRIEAARLNGQEVETISEYSDFADEEIAGLTLDFVSGKVFWFVIGSSNGNSEFQLFNADLRHISKNPPSGPQVINSNTMQATLHFFSDKLFWVDTGNRLVIQQLSREELSFIPSDPVYEVTVVQNSTLQPYPDGFNKAPNVRPNTINPTDIVIASGGVWDNFTVKWSDSPEVDHDVVWYRVLITSADSSYRYDTVQRENEVRITELEPFIGITVEVSAFTYWHVSAAADQMLTSPMAAPTVPQNERLFINEDYDIMTGESEFTAVFRWEKELDTNGILDKYIVYWGTDRNSLVGEDVASTTFEFTRTLSTTDTYFFQVAGVTQGGTGVETPLLSGSKNVPTFPPTFLSPIDDGYNIVDSDTGELFNLINEDQPQQNSVTLDWISLRLYYAVGTSIYMFDLTKEETVLGVEREPLAVSVNGDIEGLVISPNDNLLIWSEVDATLGTTLKSYQLNGPGQIRRKRQSDVSSCNISIAGAFALDTSNSSRSRLYYVEKDSNNIWVSDSNGCNGNIFFNSSTQTQSGLPATYMTVDQDKLYWTNSTLQTLASIDKATGENFQIEDSDTTVLIATGRHLQPYPDPDCLIPAGPITEPSLTEAFANSLHLQIEPVSTNSICGSVSLAAPVYTVLYASNCSGFDEGDSVETTDLTVILDNFEPYTDYCLLLMVANKYTSDDQSSNLTSDPVTYKTWVGDNAKSVNKEFGASEGTTFERPTTIYRDSGTHYSIEVCWTSAGDGSIQKYRLEHRFINSPVSDESEESAFTTGPEEQVTPEPALEYCTTIGSVTEPLRPYSTYEIQLQAQYTSGIWYNNAVSPSDIMIDEMTEGDAPGVITDLEVENDVVSWSQPERRGPGTLNYTLEAKEISEGANVAKRATGDWQQVYTGTKTTWTINLEEDVMFVYRVAASNDVGTGSFSPDSEPYTKLPVNPGSNIGIIIGAVGMGVVILVLLILVICCVIRRKEEKNRNFGGPVTYHADTELATLRDYPTTMEGNQLYALTTTADGKEAKLPLFARERLKLLTFLGSGAFGEVFEGWH</sequence>
<protein>
    <submittedName>
        <fullName evidence="3">Putative proto-oncogene tyrosine-protein kinase ROS</fullName>
    </submittedName>
</protein>
<name>A0A2G8KJ12_STIJA</name>
<dbReference type="Gene3D" id="2.120.10.30">
    <property type="entry name" value="TolB, C-terminal domain"/>
    <property type="match status" value="3"/>
</dbReference>
<dbReference type="InterPro" id="IPR000033">
    <property type="entry name" value="LDLR_classB_rpt"/>
</dbReference>
<dbReference type="CDD" id="cd00063">
    <property type="entry name" value="FN3"/>
    <property type="match status" value="4"/>
</dbReference>
<organism evidence="3 4">
    <name type="scientific">Stichopus japonicus</name>
    <name type="common">Sea cucumber</name>
    <dbReference type="NCBI Taxonomy" id="307972"/>
    <lineage>
        <taxon>Eukaryota</taxon>
        <taxon>Metazoa</taxon>
        <taxon>Echinodermata</taxon>
        <taxon>Eleutherozoa</taxon>
        <taxon>Echinozoa</taxon>
        <taxon>Holothuroidea</taxon>
        <taxon>Aspidochirotacea</taxon>
        <taxon>Aspidochirotida</taxon>
        <taxon>Stichopodidae</taxon>
        <taxon>Apostichopus</taxon>
    </lineage>
</organism>
<evidence type="ECO:0000313" key="4">
    <source>
        <dbReference type="Proteomes" id="UP000230750"/>
    </source>
</evidence>
<dbReference type="Gene3D" id="2.60.40.10">
    <property type="entry name" value="Immunoglobulins"/>
    <property type="match status" value="5"/>
</dbReference>
<evidence type="ECO:0000256" key="1">
    <source>
        <dbReference type="SAM" id="Phobius"/>
    </source>
</evidence>
<feature type="domain" description="Fibronectin type-III" evidence="2">
    <location>
        <begin position="42"/>
        <end position="127"/>
    </location>
</feature>
<dbReference type="SUPFAM" id="SSF63825">
    <property type="entry name" value="YWTD domain"/>
    <property type="match status" value="3"/>
</dbReference>
<feature type="transmembrane region" description="Helical" evidence="1">
    <location>
        <begin position="1706"/>
        <end position="1731"/>
    </location>
</feature>